<dbReference type="RefSeq" id="WP_138087537.1">
    <property type="nucleotide sequence ID" value="NZ_VAUV01000013.1"/>
</dbReference>
<dbReference type="EMBL" id="VAUV01000013">
    <property type="protein sequence ID" value="TLD69394.1"/>
    <property type="molecule type" value="Genomic_DNA"/>
</dbReference>
<evidence type="ECO:0000313" key="2">
    <source>
        <dbReference type="Proteomes" id="UP000306196"/>
    </source>
</evidence>
<name>A0A5R8KAQ4_9BACT</name>
<accession>A0A5R8KAQ4</accession>
<comment type="caution">
    <text evidence="1">The sequence shown here is derived from an EMBL/GenBank/DDBJ whole genome shotgun (WGS) entry which is preliminary data.</text>
</comment>
<evidence type="ECO:0008006" key="3">
    <source>
        <dbReference type="Google" id="ProtNLM"/>
    </source>
</evidence>
<proteinExistence type="predicted"/>
<dbReference type="Proteomes" id="UP000306196">
    <property type="component" value="Unassembled WGS sequence"/>
</dbReference>
<protein>
    <recommendedName>
        <fullName evidence="3">DUF2007 domain-containing protein</fullName>
    </recommendedName>
</protein>
<evidence type="ECO:0000313" key="1">
    <source>
        <dbReference type="EMBL" id="TLD69394.1"/>
    </source>
</evidence>
<reference evidence="1 2" key="1">
    <citation type="submission" date="2019-05" db="EMBL/GenBank/DDBJ databases">
        <title>Verrucobacter flavum gen. nov., sp. nov. a new member of the family Verrucomicrobiaceae.</title>
        <authorList>
            <person name="Szuroczki S."/>
            <person name="Abbaszade G."/>
            <person name="Szabo A."/>
            <person name="Felfoldi T."/>
            <person name="Schumann P."/>
            <person name="Boka K."/>
            <person name="Keki Z."/>
            <person name="Toumi M."/>
            <person name="Toth E."/>
        </authorList>
    </citation>
    <scope>NUCLEOTIDE SEQUENCE [LARGE SCALE GENOMIC DNA]</scope>
    <source>
        <strain evidence="1 2">MG-N-17</strain>
    </source>
</reference>
<keyword evidence="2" id="KW-1185">Reference proteome</keyword>
<gene>
    <name evidence="1" type="ORF">FEM03_17250</name>
</gene>
<organism evidence="1 2">
    <name type="scientific">Phragmitibacter flavus</name>
    <dbReference type="NCBI Taxonomy" id="2576071"/>
    <lineage>
        <taxon>Bacteria</taxon>
        <taxon>Pseudomonadati</taxon>
        <taxon>Verrucomicrobiota</taxon>
        <taxon>Verrucomicrobiia</taxon>
        <taxon>Verrucomicrobiales</taxon>
        <taxon>Verrucomicrobiaceae</taxon>
        <taxon>Phragmitibacter</taxon>
    </lineage>
</organism>
<dbReference type="AlphaFoldDB" id="A0A5R8KAQ4"/>
<sequence>MIAIKNFARSEEAHLFAAWMLNQGVDAMVVDESALGGNLLGGTTPGSVRVEVPVTQEQEAQRLVVEYETLSEVRGAV</sequence>